<feature type="domain" description="TipAS antibiotic-recognition" evidence="1">
    <location>
        <begin position="2"/>
        <end position="31"/>
    </location>
</feature>
<dbReference type="InterPro" id="IPR036244">
    <property type="entry name" value="TipA-like_antibiotic-bd"/>
</dbReference>
<evidence type="ECO:0000313" key="2">
    <source>
        <dbReference type="EMBL" id="OZM57091.1"/>
    </source>
</evidence>
<reference evidence="2 3" key="2">
    <citation type="submission" date="2017-09" db="EMBL/GenBank/DDBJ databases">
        <title>Bacillus patelloidae sp. nov., isolated from the intestinal tract of a marine limpet.</title>
        <authorList>
            <person name="Liu R."/>
            <person name="Dong C."/>
            <person name="Shao Z."/>
        </authorList>
    </citation>
    <scope>NUCLEOTIDE SEQUENCE [LARGE SCALE GENOMIC DNA]</scope>
    <source>
        <strain evidence="2 3">SA5d-4</strain>
    </source>
</reference>
<comment type="caution">
    <text evidence="2">The sequence shown here is derived from an EMBL/GenBank/DDBJ whole genome shotgun (WGS) entry which is preliminary data.</text>
</comment>
<reference evidence="3" key="1">
    <citation type="submission" date="2017-08" db="EMBL/GenBank/DDBJ databases">
        <authorList>
            <person name="Huang Z."/>
        </authorList>
    </citation>
    <scope>NUCLEOTIDE SEQUENCE [LARGE SCALE GENOMIC DNA]</scope>
    <source>
        <strain evidence="3">SA5d-4</strain>
    </source>
</reference>
<organism evidence="2 3">
    <name type="scientific">Lottiidibacillus patelloidae</name>
    <dbReference type="NCBI Taxonomy" id="2670334"/>
    <lineage>
        <taxon>Bacteria</taxon>
        <taxon>Bacillati</taxon>
        <taxon>Bacillota</taxon>
        <taxon>Bacilli</taxon>
        <taxon>Bacillales</taxon>
        <taxon>Bacillaceae</taxon>
        <taxon>Lottiidibacillus</taxon>
    </lineage>
</organism>
<evidence type="ECO:0000259" key="1">
    <source>
        <dbReference type="Pfam" id="PF07739"/>
    </source>
</evidence>
<proteinExistence type="predicted"/>
<dbReference type="Gene3D" id="1.10.490.50">
    <property type="entry name" value="Antibiotic binding domain of TipA-like multidrug resistance regulators"/>
    <property type="match status" value="1"/>
</dbReference>
<dbReference type="AlphaFoldDB" id="A0A263BTN1"/>
<accession>A0A263BTN1</accession>
<sequence>MLFVNDPRFTKNIDKHKEGLSEFLKEAFHYYCDQEENYHKKK</sequence>
<dbReference type="RefSeq" id="WP_094924745.1">
    <property type="nucleotide sequence ID" value="NZ_NPIA01000004.1"/>
</dbReference>
<dbReference type="EMBL" id="NPIA01000004">
    <property type="protein sequence ID" value="OZM57091.1"/>
    <property type="molecule type" value="Genomic_DNA"/>
</dbReference>
<dbReference type="SUPFAM" id="SSF89082">
    <property type="entry name" value="Antibiotic binding domain of TipA-like multidrug resistance regulators"/>
    <property type="match status" value="1"/>
</dbReference>
<dbReference type="Pfam" id="PF07739">
    <property type="entry name" value="TipAS"/>
    <property type="match status" value="1"/>
</dbReference>
<dbReference type="Proteomes" id="UP000217083">
    <property type="component" value="Unassembled WGS sequence"/>
</dbReference>
<name>A0A263BTN1_9BACI</name>
<dbReference type="InterPro" id="IPR012925">
    <property type="entry name" value="TipAS_dom"/>
</dbReference>
<protein>
    <recommendedName>
        <fullName evidence="1">TipAS antibiotic-recognition domain-containing protein</fullName>
    </recommendedName>
</protein>
<keyword evidence="3" id="KW-1185">Reference proteome</keyword>
<gene>
    <name evidence="2" type="ORF">CIB95_08755</name>
</gene>
<evidence type="ECO:0000313" key="3">
    <source>
        <dbReference type="Proteomes" id="UP000217083"/>
    </source>
</evidence>